<comment type="similarity">
    <text evidence="2 11">Belongs to the alpha-IPM synthase/homocitrate synthase family. LeuA type 1 subfamily.</text>
</comment>
<dbReference type="InterPro" id="IPR013785">
    <property type="entry name" value="Aldolase_TIM"/>
</dbReference>
<dbReference type="PROSITE" id="PS00816">
    <property type="entry name" value="AIPM_HOMOCIT_SYNTH_2"/>
    <property type="match status" value="1"/>
</dbReference>
<reference evidence="14 15" key="1">
    <citation type="submission" date="2019-08" db="EMBL/GenBank/DDBJ databases">
        <title>Deep-cultivation of Planctomycetes and their phenomic and genomic characterization uncovers novel biology.</title>
        <authorList>
            <person name="Wiegand S."/>
            <person name="Jogler M."/>
            <person name="Boedeker C."/>
            <person name="Pinto D."/>
            <person name="Vollmers J."/>
            <person name="Rivas-Marin E."/>
            <person name="Kohn T."/>
            <person name="Peeters S.H."/>
            <person name="Heuer A."/>
            <person name="Rast P."/>
            <person name="Oberbeckmann S."/>
            <person name="Bunk B."/>
            <person name="Jeske O."/>
            <person name="Meyerdierks A."/>
            <person name="Storesund J.E."/>
            <person name="Kallscheuer N."/>
            <person name="Luecker S."/>
            <person name="Lage O.M."/>
            <person name="Pohl T."/>
            <person name="Merkel B.J."/>
            <person name="Hornburger P."/>
            <person name="Mueller R.-W."/>
            <person name="Bruemmer F."/>
            <person name="Labrenz M."/>
            <person name="Spormann A.M."/>
            <person name="Op den Camp H."/>
            <person name="Overmann J."/>
            <person name="Amann R."/>
            <person name="Jetten M.S.M."/>
            <person name="Mascher T."/>
            <person name="Medema M.H."/>
            <person name="Devos D.P."/>
            <person name="Kaster A.-K."/>
            <person name="Ovreas L."/>
            <person name="Rohde M."/>
            <person name="Galperin M.Y."/>
            <person name="Jogler C."/>
        </authorList>
    </citation>
    <scope>NUCLEOTIDE SEQUENCE [LARGE SCALE GENOMIC DNA]</scope>
    <source>
        <strain evidence="14 15">OJF2</strain>
    </source>
</reference>
<dbReference type="InterPro" id="IPR002034">
    <property type="entry name" value="AIPM/Hcit_synth_CS"/>
</dbReference>
<comment type="function">
    <text evidence="11">Catalyzes the condensation of the acetyl group of acetyl-CoA with 3-methyl-2-oxobutanoate (2-ketoisovalerate) to form 3-carboxy-3-hydroxy-4-methylpentanoate (2-isopropylmalate).</text>
</comment>
<dbReference type="HAMAP" id="MF_01025">
    <property type="entry name" value="LeuA_type1"/>
    <property type="match status" value="1"/>
</dbReference>
<dbReference type="AlphaFoldDB" id="A0A5B9WC38"/>
<dbReference type="InterPro" id="IPR013709">
    <property type="entry name" value="2-isopropylmalate_synth_dimer"/>
</dbReference>
<keyword evidence="9 11" id="KW-0464">Manganese</keyword>
<feature type="region of interest" description="Disordered" evidence="12">
    <location>
        <begin position="1"/>
        <end position="20"/>
    </location>
</feature>
<keyword evidence="10 11" id="KW-0100">Branched-chain amino acid biosynthesis</keyword>
<dbReference type="OrthoDB" id="9804858at2"/>
<evidence type="ECO:0000256" key="9">
    <source>
        <dbReference type="ARBA" id="ARBA00023211"/>
    </source>
</evidence>
<evidence type="ECO:0000256" key="11">
    <source>
        <dbReference type="HAMAP-Rule" id="MF_01025"/>
    </source>
</evidence>
<gene>
    <name evidence="14" type="primary">leuA_2</name>
    <name evidence="11" type="synonym">leuA</name>
    <name evidence="14" type="ORF">OJF2_61960</name>
</gene>
<dbReference type="Pfam" id="PF08502">
    <property type="entry name" value="LeuA_dimer"/>
    <property type="match status" value="1"/>
</dbReference>
<feature type="region of interest" description="Regulatory domain" evidence="11">
    <location>
        <begin position="407"/>
        <end position="537"/>
    </location>
</feature>
<dbReference type="EC" id="2.3.3.13" evidence="3 11"/>
<evidence type="ECO:0000313" key="14">
    <source>
        <dbReference type="EMBL" id="QEH37605.1"/>
    </source>
</evidence>
<comment type="subunit">
    <text evidence="11">Homodimer.</text>
</comment>
<dbReference type="NCBIfam" id="NF002087">
    <property type="entry name" value="PRK00915.1-4"/>
    <property type="match status" value="1"/>
</dbReference>
<dbReference type="SMART" id="SM00917">
    <property type="entry name" value="LeuA_dimer"/>
    <property type="match status" value="1"/>
</dbReference>
<evidence type="ECO:0000256" key="10">
    <source>
        <dbReference type="ARBA" id="ARBA00023304"/>
    </source>
</evidence>
<keyword evidence="6 11" id="KW-0028">Amino-acid biosynthesis</keyword>
<evidence type="ECO:0000256" key="7">
    <source>
        <dbReference type="ARBA" id="ARBA00022679"/>
    </source>
</evidence>
<evidence type="ECO:0000256" key="12">
    <source>
        <dbReference type="SAM" id="MobiDB-lite"/>
    </source>
</evidence>
<comment type="cofactor">
    <cofactor evidence="11">
        <name>Mn(2+)</name>
        <dbReference type="ChEBI" id="CHEBI:29035"/>
    </cofactor>
</comment>
<dbReference type="KEGG" id="agv:OJF2_61960"/>
<dbReference type="InterPro" id="IPR054691">
    <property type="entry name" value="LeuA/HCS_post-cat"/>
</dbReference>
<dbReference type="InterPro" id="IPR036230">
    <property type="entry name" value="LeuA_allosteric_dom_sf"/>
</dbReference>
<keyword evidence="5 11" id="KW-0432">Leucine biosynthesis</keyword>
<feature type="binding site" evidence="11">
    <location>
        <position position="254"/>
    </location>
    <ligand>
        <name>Mn(2+)</name>
        <dbReference type="ChEBI" id="CHEBI:29035"/>
    </ligand>
</feature>
<dbReference type="InterPro" id="IPR050073">
    <property type="entry name" value="2-IPM_HCS-like"/>
</dbReference>
<feature type="compositionally biased region" description="Polar residues" evidence="12">
    <location>
        <begin position="1"/>
        <end position="10"/>
    </location>
</feature>
<evidence type="ECO:0000259" key="13">
    <source>
        <dbReference type="PROSITE" id="PS50991"/>
    </source>
</evidence>
<dbReference type="CDD" id="cd07940">
    <property type="entry name" value="DRE_TIM_IPMS"/>
    <property type="match status" value="1"/>
</dbReference>
<dbReference type="Gene3D" id="3.30.160.270">
    <property type="match status" value="1"/>
</dbReference>
<keyword evidence="11" id="KW-0963">Cytoplasm</keyword>
<dbReference type="PANTHER" id="PTHR10277">
    <property type="entry name" value="HOMOCITRATE SYNTHASE-RELATED"/>
    <property type="match status" value="1"/>
</dbReference>
<dbReference type="FunFam" id="1.10.238.260:FF:000001">
    <property type="entry name" value="2-isopropylmalate synthase"/>
    <property type="match status" value="1"/>
</dbReference>
<comment type="catalytic activity">
    <reaction evidence="11">
        <text>3-methyl-2-oxobutanoate + acetyl-CoA + H2O = (2S)-2-isopropylmalate + CoA + H(+)</text>
        <dbReference type="Rhea" id="RHEA:21524"/>
        <dbReference type="ChEBI" id="CHEBI:1178"/>
        <dbReference type="ChEBI" id="CHEBI:11851"/>
        <dbReference type="ChEBI" id="CHEBI:15377"/>
        <dbReference type="ChEBI" id="CHEBI:15378"/>
        <dbReference type="ChEBI" id="CHEBI:57287"/>
        <dbReference type="ChEBI" id="CHEBI:57288"/>
        <dbReference type="EC" id="2.3.3.13"/>
    </reaction>
</comment>
<feature type="binding site" evidence="11">
    <location>
        <position position="220"/>
    </location>
    <ligand>
        <name>Mn(2+)</name>
        <dbReference type="ChEBI" id="CHEBI:29035"/>
    </ligand>
</feature>
<keyword evidence="15" id="KW-1185">Reference proteome</keyword>
<evidence type="ECO:0000256" key="2">
    <source>
        <dbReference type="ARBA" id="ARBA00009396"/>
    </source>
</evidence>
<dbReference type="GO" id="GO:0009098">
    <property type="term" value="P:L-leucine biosynthetic process"/>
    <property type="evidence" value="ECO:0007669"/>
    <property type="project" value="UniProtKB-UniRule"/>
</dbReference>
<dbReference type="EMBL" id="CP042997">
    <property type="protein sequence ID" value="QEH37605.1"/>
    <property type="molecule type" value="Genomic_DNA"/>
</dbReference>
<evidence type="ECO:0000256" key="8">
    <source>
        <dbReference type="ARBA" id="ARBA00022723"/>
    </source>
</evidence>
<dbReference type="Gene3D" id="3.20.20.70">
    <property type="entry name" value="Aldolase class I"/>
    <property type="match status" value="1"/>
</dbReference>
<keyword evidence="7 11" id="KW-0808">Transferase</keyword>
<dbReference type="UniPathway" id="UPA00048">
    <property type="reaction ID" value="UER00070"/>
</dbReference>
<organism evidence="14 15">
    <name type="scientific">Aquisphaera giovannonii</name>
    <dbReference type="NCBI Taxonomy" id="406548"/>
    <lineage>
        <taxon>Bacteria</taxon>
        <taxon>Pseudomonadati</taxon>
        <taxon>Planctomycetota</taxon>
        <taxon>Planctomycetia</taxon>
        <taxon>Isosphaerales</taxon>
        <taxon>Isosphaeraceae</taxon>
        <taxon>Aquisphaera</taxon>
    </lineage>
</organism>
<dbReference type="Pfam" id="PF22617">
    <property type="entry name" value="HCS_D2"/>
    <property type="match status" value="1"/>
</dbReference>
<evidence type="ECO:0000256" key="5">
    <source>
        <dbReference type="ARBA" id="ARBA00022430"/>
    </source>
</evidence>
<dbReference type="Proteomes" id="UP000324233">
    <property type="component" value="Chromosome"/>
</dbReference>
<protein>
    <recommendedName>
        <fullName evidence="4 11">2-isopropylmalate synthase</fullName>
        <ecNumber evidence="3 11">2.3.3.13</ecNumber>
    </recommendedName>
    <alternativeName>
        <fullName evidence="11">Alpha-IPM synthase</fullName>
    </alternativeName>
    <alternativeName>
        <fullName evidence="11">Alpha-isopropylmalate synthase</fullName>
    </alternativeName>
</protein>
<dbReference type="FunFam" id="3.30.160.270:FF:000003">
    <property type="entry name" value="2-isopropylmalate synthase"/>
    <property type="match status" value="1"/>
</dbReference>
<dbReference type="GO" id="GO:0030145">
    <property type="term" value="F:manganese ion binding"/>
    <property type="evidence" value="ECO:0007669"/>
    <property type="project" value="UniProtKB-UniRule"/>
</dbReference>
<feature type="domain" description="Pyruvate carboxyltransferase" evidence="13">
    <location>
        <begin position="21"/>
        <end position="283"/>
    </location>
</feature>
<keyword evidence="14" id="KW-0012">Acyltransferase</keyword>
<dbReference type="RefSeq" id="WP_148597139.1">
    <property type="nucleotide sequence ID" value="NZ_CP042997.1"/>
</dbReference>
<dbReference type="PANTHER" id="PTHR10277:SF9">
    <property type="entry name" value="2-ISOPROPYLMALATE SYNTHASE 1, CHLOROPLASTIC-RELATED"/>
    <property type="match status" value="1"/>
</dbReference>
<dbReference type="GO" id="GO:0003852">
    <property type="term" value="F:2-isopropylmalate synthase activity"/>
    <property type="evidence" value="ECO:0007669"/>
    <property type="project" value="UniProtKB-UniRule"/>
</dbReference>
<dbReference type="Gene3D" id="1.10.238.260">
    <property type="match status" value="1"/>
</dbReference>
<evidence type="ECO:0000256" key="6">
    <source>
        <dbReference type="ARBA" id="ARBA00022605"/>
    </source>
</evidence>
<dbReference type="NCBIfam" id="TIGR00973">
    <property type="entry name" value="leuA_bact"/>
    <property type="match status" value="1"/>
</dbReference>
<feature type="binding site" evidence="11">
    <location>
        <position position="30"/>
    </location>
    <ligand>
        <name>Mn(2+)</name>
        <dbReference type="ChEBI" id="CHEBI:29035"/>
    </ligand>
</feature>
<dbReference type="GO" id="GO:0003985">
    <property type="term" value="F:acetyl-CoA C-acetyltransferase activity"/>
    <property type="evidence" value="ECO:0007669"/>
    <property type="project" value="UniProtKB-UniRule"/>
</dbReference>
<evidence type="ECO:0000256" key="4">
    <source>
        <dbReference type="ARBA" id="ARBA00018198"/>
    </source>
</evidence>
<dbReference type="SUPFAM" id="SSF110921">
    <property type="entry name" value="2-isopropylmalate synthase LeuA, allosteric (dimerisation) domain"/>
    <property type="match status" value="1"/>
</dbReference>
<dbReference type="PROSITE" id="PS00815">
    <property type="entry name" value="AIPM_HOMOCIT_SYNTH_1"/>
    <property type="match status" value="1"/>
</dbReference>
<feature type="binding site" evidence="11">
    <location>
        <position position="218"/>
    </location>
    <ligand>
        <name>Mn(2+)</name>
        <dbReference type="ChEBI" id="CHEBI:29035"/>
    </ligand>
</feature>
<evidence type="ECO:0000256" key="1">
    <source>
        <dbReference type="ARBA" id="ARBA00004689"/>
    </source>
</evidence>
<proteinExistence type="inferred from homology"/>
<dbReference type="GO" id="GO:0005737">
    <property type="term" value="C:cytoplasm"/>
    <property type="evidence" value="ECO:0007669"/>
    <property type="project" value="UniProtKB-UniRule"/>
</dbReference>
<evidence type="ECO:0000313" key="15">
    <source>
        <dbReference type="Proteomes" id="UP000324233"/>
    </source>
</evidence>
<dbReference type="PROSITE" id="PS50991">
    <property type="entry name" value="PYR_CT"/>
    <property type="match status" value="1"/>
</dbReference>
<name>A0A5B9WC38_9BACT</name>
<dbReference type="FunFam" id="3.20.20.70:FF:000010">
    <property type="entry name" value="2-isopropylmalate synthase"/>
    <property type="match status" value="1"/>
</dbReference>
<keyword evidence="8 11" id="KW-0479">Metal-binding</keyword>
<dbReference type="NCBIfam" id="NF002086">
    <property type="entry name" value="PRK00915.1-3"/>
    <property type="match status" value="1"/>
</dbReference>
<dbReference type="InterPro" id="IPR005671">
    <property type="entry name" value="LeuA_bact_synth"/>
</dbReference>
<evidence type="ECO:0000256" key="3">
    <source>
        <dbReference type="ARBA" id="ARBA00012973"/>
    </source>
</evidence>
<sequence length="537" mass="57850">MSAQPETTSDAEPAATDPNRVRIFDTTLRDGEQSPGASMNLAEKLEVARALAGLGVDVIEAGFPIASPGDFEAVRAVAGEITGSIVCGLARCNDKDIARAWEAVKFAQRPRIHVFLATSAIHREHKLRMTPAQIVERAVAGVKLARSLCADVEFSPEDAARTEIDFLCEVVEAAIEAGATTVNIPDTVGYATPSQYGKVIRTLSERVPNIGRAVISTHCHDDLGMAVANTLAGVEAGARQVECTLNGIGERAGNAALEEIVMALKTRQDYYGVTTGIRTERLYPASRMVSTITGLVVQRNKAIVGRNAFAHESGIHQDGMLKERSTYEIMRPEDVGVPKTDLVLGKHSGRHALRDRVNEMGYRLTDEQLEILFNDFKALADKKKEVYDEDLAVLVEKHLEDVPAHWQLLALHTTAGTSLLPTATVSIRRPDGEVVQDAAIGDGPVDAIFKAVERVTGVRANLHEFVVRGVTQGKDAQGEVTLELEVESGDRSFRGRAASTDIIEASALAYLNAVNAIQTVRDRGQVREVVGRPGAGA</sequence>
<accession>A0A5B9WC38</accession>
<dbReference type="InterPro" id="IPR000891">
    <property type="entry name" value="PYR_CT"/>
</dbReference>
<dbReference type="Pfam" id="PF00682">
    <property type="entry name" value="HMGL-like"/>
    <property type="match status" value="1"/>
</dbReference>
<comment type="pathway">
    <text evidence="1 11">Amino-acid biosynthesis; L-leucine biosynthesis; L-leucine from 3-methyl-2-oxobutanoate: step 1/4.</text>
</comment>
<dbReference type="SUPFAM" id="SSF51569">
    <property type="entry name" value="Aldolase"/>
    <property type="match status" value="1"/>
</dbReference>